<keyword evidence="1" id="KW-0812">Transmembrane</keyword>
<accession>A0A2H3D752</accession>
<organism evidence="2 3">
    <name type="scientific">Armillaria gallica</name>
    <name type="common">Bulbous honey fungus</name>
    <name type="synonym">Armillaria bulbosa</name>
    <dbReference type="NCBI Taxonomy" id="47427"/>
    <lineage>
        <taxon>Eukaryota</taxon>
        <taxon>Fungi</taxon>
        <taxon>Dikarya</taxon>
        <taxon>Basidiomycota</taxon>
        <taxon>Agaricomycotina</taxon>
        <taxon>Agaricomycetes</taxon>
        <taxon>Agaricomycetidae</taxon>
        <taxon>Agaricales</taxon>
        <taxon>Marasmiineae</taxon>
        <taxon>Physalacriaceae</taxon>
        <taxon>Armillaria</taxon>
    </lineage>
</organism>
<protein>
    <submittedName>
        <fullName evidence="2">Uncharacterized protein</fullName>
    </submittedName>
</protein>
<feature type="transmembrane region" description="Helical" evidence="1">
    <location>
        <begin position="32"/>
        <end position="51"/>
    </location>
</feature>
<evidence type="ECO:0000313" key="3">
    <source>
        <dbReference type="Proteomes" id="UP000217790"/>
    </source>
</evidence>
<keyword evidence="3" id="KW-1185">Reference proteome</keyword>
<sequence>MLYSLLVAHCASQTRPMSLPSIILSFAPQGTVLYTLTLMFLLCYFSVYPLLPPIRPISLLQSLKKTLKDTAELYVVHNRVVNDPVAFNIAVEEVELATTGLTRIYLNACQKFSLMDHRSWSSYLSDAKHVWLKTHEYQRQISALKRSLEMKIIKEEERKIQDSILRQRAARDWGDVNHPLVHRSWHHPSIV</sequence>
<reference evidence="3" key="1">
    <citation type="journal article" date="2017" name="Nat. Ecol. Evol.">
        <title>Genome expansion and lineage-specific genetic innovations in the forest pathogenic fungi Armillaria.</title>
        <authorList>
            <person name="Sipos G."/>
            <person name="Prasanna A.N."/>
            <person name="Walter M.C."/>
            <person name="O'Connor E."/>
            <person name="Balint B."/>
            <person name="Krizsan K."/>
            <person name="Kiss B."/>
            <person name="Hess J."/>
            <person name="Varga T."/>
            <person name="Slot J."/>
            <person name="Riley R."/>
            <person name="Boka B."/>
            <person name="Rigling D."/>
            <person name="Barry K."/>
            <person name="Lee J."/>
            <person name="Mihaltcheva S."/>
            <person name="LaButti K."/>
            <person name="Lipzen A."/>
            <person name="Waldron R."/>
            <person name="Moloney N.M."/>
            <person name="Sperisen C."/>
            <person name="Kredics L."/>
            <person name="Vagvoelgyi C."/>
            <person name="Patrignani A."/>
            <person name="Fitzpatrick D."/>
            <person name="Nagy I."/>
            <person name="Doyle S."/>
            <person name="Anderson J.B."/>
            <person name="Grigoriev I.V."/>
            <person name="Gueldener U."/>
            <person name="Muensterkoetter M."/>
            <person name="Nagy L.G."/>
        </authorList>
    </citation>
    <scope>NUCLEOTIDE SEQUENCE [LARGE SCALE GENOMIC DNA]</scope>
    <source>
        <strain evidence="3">Ar21-2</strain>
    </source>
</reference>
<dbReference type="EMBL" id="KZ293663">
    <property type="protein sequence ID" value="PBK91075.1"/>
    <property type="molecule type" value="Genomic_DNA"/>
</dbReference>
<dbReference type="Proteomes" id="UP000217790">
    <property type="component" value="Unassembled WGS sequence"/>
</dbReference>
<evidence type="ECO:0000256" key="1">
    <source>
        <dbReference type="SAM" id="Phobius"/>
    </source>
</evidence>
<proteinExistence type="predicted"/>
<keyword evidence="1" id="KW-0472">Membrane</keyword>
<evidence type="ECO:0000313" key="2">
    <source>
        <dbReference type="EMBL" id="PBK91075.1"/>
    </source>
</evidence>
<name>A0A2H3D752_ARMGA</name>
<dbReference type="OrthoDB" id="10405047at2759"/>
<gene>
    <name evidence="2" type="ORF">ARMGADRAFT_286440</name>
</gene>
<dbReference type="InParanoid" id="A0A2H3D752"/>
<dbReference type="AlphaFoldDB" id="A0A2H3D752"/>
<keyword evidence="1" id="KW-1133">Transmembrane helix</keyword>